<comment type="caution">
    <text evidence="3">The sequence shown here is derived from an EMBL/GenBank/DDBJ whole genome shotgun (WGS) entry which is preliminary data.</text>
</comment>
<keyword evidence="4" id="KW-1185">Reference proteome</keyword>
<evidence type="ECO:0000256" key="1">
    <source>
        <dbReference type="SAM" id="MobiDB-lite"/>
    </source>
</evidence>
<evidence type="ECO:0000313" key="3">
    <source>
        <dbReference type="EMBL" id="MFC6662296.1"/>
    </source>
</evidence>
<dbReference type="EMBL" id="JBHSWB010000001">
    <property type="protein sequence ID" value="MFC6662296.1"/>
    <property type="molecule type" value="Genomic_DNA"/>
</dbReference>
<evidence type="ECO:0000259" key="2">
    <source>
        <dbReference type="Pfam" id="PF00188"/>
    </source>
</evidence>
<name>A0ABW1ZN44_9DEIO</name>
<evidence type="ECO:0000313" key="4">
    <source>
        <dbReference type="Proteomes" id="UP001596317"/>
    </source>
</evidence>
<proteinExistence type="predicted"/>
<reference evidence="4" key="1">
    <citation type="journal article" date="2019" name="Int. J. Syst. Evol. Microbiol.">
        <title>The Global Catalogue of Microorganisms (GCM) 10K type strain sequencing project: providing services to taxonomists for standard genome sequencing and annotation.</title>
        <authorList>
            <consortium name="The Broad Institute Genomics Platform"/>
            <consortium name="The Broad Institute Genome Sequencing Center for Infectious Disease"/>
            <person name="Wu L."/>
            <person name="Ma J."/>
        </authorList>
    </citation>
    <scope>NUCLEOTIDE SEQUENCE [LARGE SCALE GENOMIC DNA]</scope>
    <source>
        <strain evidence="4">CCUG 63830</strain>
    </source>
</reference>
<protein>
    <submittedName>
        <fullName evidence="3">CAP domain-containing protein</fullName>
    </submittedName>
</protein>
<feature type="domain" description="SCP" evidence="2">
    <location>
        <begin position="117"/>
        <end position="222"/>
    </location>
</feature>
<sequence length="368" mass="37640">MGAWWWLRRALLALAWTLGLFALGVWGLQQAGWWPEQEEARPVAQPAPAPIQVGAAVPADKPPHPEPVATISPGTPQATAAPAPQPPRTLLTPPAPSGAASAPSASPAAPSPAALAPLNAVRRRAGMAPVKLQAAWAPGCAAHARYLVREDRAEHRQDPKSPYHSAAGEACAPGHYFVSSRADSGADRAVGYWASGAFHLPQLLDPRLTQVALGVAHDGGGALRTAVVLDVRRGLGKAAGRYPVRYPAPGATGPGGPAAAGEWPDPTAGCAGLAGTPGAPVALLLGPDGPAVRSAQVWVNARPQSACLLTPQTFQGANASETRAGRQILAAQGAAVLLPHAPLPQGAQVKVRFDTARGPVGWAFRVGP</sequence>
<organism evidence="3 4">
    <name type="scientific">Deinococcus multiflagellatus</name>
    <dbReference type="NCBI Taxonomy" id="1656887"/>
    <lineage>
        <taxon>Bacteria</taxon>
        <taxon>Thermotogati</taxon>
        <taxon>Deinococcota</taxon>
        <taxon>Deinococci</taxon>
        <taxon>Deinococcales</taxon>
        <taxon>Deinococcaceae</taxon>
        <taxon>Deinococcus</taxon>
    </lineage>
</organism>
<accession>A0ABW1ZN44</accession>
<feature type="compositionally biased region" description="Low complexity" evidence="1">
    <location>
        <begin position="75"/>
        <end position="111"/>
    </location>
</feature>
<dbReference type="RefSeq" id="WP_224610305.1">
    <property type="nucleotide sequence ID" value="NZ_JAIQXV010000014.1"/>
</dbReference>
<dbReference type="Gene3D" id="3.40.33.10">
    <property type="entry name" value="CAP"/>
    <property type="match status" value="1"/>
</dbReference>
<gene>
    <name evidence="3" type="ORF">ACFP90_19695</name>
</gene>
<dbReference type="InterPro" id="IPR014044">
    <property type="entry name" value="CAP_dom"/>
</dbReference>
<feature type="region of interest" description="Disordered" evidence="1">
    <location>
        <begin position="54"/>
        <end position="111"/>
    </location>
</feature>
<dbReference type="InterPro" id="IPR035940">
    <property type="entry name" value="CAP_sf"/>
</dbReference>
<dbReference type="Pfam" id="PF00188">
    <property type="entry name" value="CAP"/>
    <property type="match status" value="1"/>
</dbReference>
<dbReference type="SUPFAM" id="SSF55797">
    <property type="entry name" value="PR-1-like"/>
    <property type="match status" value="1"/>
</dbReference>
<dbReference type="Proteomes" id="UP001596317">
    <property type="component" value="Unassembled WGS sequence"/>
</dbReference>